<keyword evidence="5 10" id="KW-0256">Endoplasmic reticulum</keyword>
<evidence type="ECO:0000313" key="11">
    <source>
        <dbReference type="EMBL" id="QLQ79596.1"/>
    </source>
</evidence>
<evidence type="ECO:0000313" key="12">
    <source>
        <dbReference type="Proteomes" id="UP000510647"/>
    </source>
</evidence>
<organism evidence="11 12">
    <name type="scientific">Torulaspora globosa</name>
    <dbReference type="NCBI Taxonomy" id="48254"/>
    <lineage>
        <taxon>Eukaryota</taxon>
        <taxon>Fungi</taxon>
        <taxon>Dikarya</taxon>
        <taxon>Ascomycota</taxon>
        <taxon>Saccharomycotina</taxon>
        <taxon>Saccharomycetes</taxon>
        <taxon>Saccharomycetales</taxon>
        <taxon>Saccharomycetaceae</taxon>
        <taxon>Torulaspora</taxon>
    </lineage>
</organism>
<dbReference type="Proteomes" id="UP000510647">
    <property type="component" value="Chromosome 3"/>
</dbReference>
<feature type="transmembrane region" description="Helical" evidence="10">
    <location>
        <begin position="347"/>
        <end position="369"/>
    </location>
</feature>
<dbReference type="OrthoDB" id="9979195at2759"/>
<evidence type="ECO:0000256" key="9">
    <source>
        <dbReference type="ARBA" id="ARBA00045912"/>
    </source>
</evidence>
<dbReference type="GO" id="GO:0006488">
    <property type="term" value="P:dolichol-linked oligosaccharide biosynthetic process"/>
    <property type="evidence" value="ECO:0007669"/>
    <property type="project" value="InterPro"/>
</dbReference>
<evidence type="ECO:0000256" key="2">
    <source>
        <dbReference type="ARBA" id="ARBA00004922"/>
    </source>
</evidence>
<evidence type="ECO:0000256" key="7">
    <source>
        <dbReference type="ARBA" id="ARBA00023136"/>
    </source>
</evidence>
<evidence type="ECO:0000256" key="10">
    <source>
        <dbReference type="RuleBase" id="RU365067"/>
    </source>
</evidence>
<dbReference type="GO" id="GO:0005789">
    <property type="term" value="C:endoplasmic reticulum membrane"/>
    <property type="evidence" value="ECO:0007669"/>
    <property type="project" value="UniProtKB-SubCell"/>
</dbReference>
<evidence type="ECO:0000256" key="4">
    <source>
        <dbReference type="ARBA" id="ARBA00022692"/>
    </source>
</evidence>
<evidence type="ECO:0000256" key="1">
    <source>
        <dbReference type="ARBA" id="ARBA00004477"/>
    </source>
</evidence>
<feature type="transmembrane region" description="Helical" evidence="10">
    <location>
        <begin position="395"/>
        <end position="415"/>
    </location>
</feature>
<comment type="similarity">
    <text evidence="3 10">Belongs to the RFT1 family.</text>
</comment>
<keyword evidence="4 10" id="KW-0812">Transmembrane</keyword>
<dbReference type="AlphaFoldDB" id="A0A7H9HQV5"/>
<dbReference type="EMBL" id="CP059269">
    <property type="protein sequence ID" value="QLQ79596.1"/>
    <property type="molecule type" value="Genomic_DNA"/>
</dbReference>
<dbReference type="GO" id="GO:0034203">
    <property type="term" value="P:glycolipid translocation"/>
    <property type="evidence" value="ECO:0007669"/>
    <property type="project" value="TreeGrafter"/>
</dbReference>
<dbReference type="InterPro" id="IPR007594">
    <property type="entry name" value="RFT1"/>
</dbReference>
<evidence type="ECO:0000256" key="5">
    <source>
        <dbReference type="ARBA" id="ARBA00022824"/>
    </source>
</evidence>
<accession>A0A7H9HQV5</accession>
<comment type="function">
    <text evidence="9 10">Intramembrane glycolipid transporter that operates in the biosynthetic pathway of dolichol-linked oligosaccharides, the glycan precursors employed in protein asparagine (N)-glycosylation. The sequential addition of sugars to dolichol pyrophosphate produces dolichol-linked oligosaccharides containing fourteen sugars, including two GlcNAcs, nine mannoses and three glucoses. Once assembled, the oligosaccharide is transferred from the lipid to nascent proteins by oligosaccharyltransferases. The assembly of dolichol-linked oligosaccharides begins on the cytosolic side of the endoplasmic reticulum membrane and finishes in its lumen. RFT1 could mediate the translocation of the cytosolically oriented intermediate DolPP-GlcNAc2Man5, produced by ALG11, into the ER lumen where dolichol-linked oligosaccharides assembly continues. However, the intramembrane lipid transporter activity could not be confirmed in vitro.</text>
</comment>
<feature type="transmembrane region" description="Helical" evidence="10">
    <location>
        <begin position="495"/>
        <end position="513"/>
    </location>
</feature>
<feature type="transmembrane region" description="Helical" evidence="10">
    <location>
        <begin position="106"/>
        <end position="127"/>
    </location>
</feature>
<keyword evidence="10" id="KW-0813">Transport</keyword>
<keyword evidence="12" id="KW-1185">Reference proteome</keyword>
<protein>
    <recommendedName>
        <fullName evidence="8 10">Man(5)GlcNAc(2)-PP-dolichol translocation protein RFT1</fullName>
    </recommendedName>
</protein>
<evidence type="ECO:0000256" key="8">
    <source>
        <dbReference type="ARBA" id="ARBA00044793"/>
    </source>
</evidence>
<feature type="transmembrane region" description="Helical" evidence="10">
    <location>
        <begin position="139"/>
        <end position="158"/>
    </location>
</feature>
<feature type="transmembrane region" description="Helical" evidence="10">
    <location>
        <begin position="519"/>
        <end position="539"/>
    </location>
</feature>
<gene>
    <name evidence="11" type="ORF">HG537_0C02430</name>
</gene>
<sequence length="559" mass="64455">MDKDTLPGVPTVPTAEQILERSTSGATFLVMGQLFTKIISFVLNNVVVRFLSPRIFGITAFLEFILGTVLFFSREAIRLSTLRIKDDDEDGTGENLKGRSRVYQTAVNFGHIPLWIGFPLSIVLIAWQYRNINEYFTNLPWFTLSIFLIWMSIVFELLSEPLFIVNQFMLNYATRSQFESAAVTIGCLVNCGVILSFEKLTTSEVRTEASREGTAIFAFALGKLIHSITLLTCYYLHYLRNFKHKKLFRLRLTRVYAANARKGYFFQHDISEHFKKVYFQLCFKHLLTEGDKLIINSLCTVEEQGIYSLLSNYGSLITRLLFSQIEESLRLLLARLLANDRTKNLKLFMVVLLNITRFYAYLSLLILIFGPMNSPFLLQFLIGSKWSTTSVLDTIRVYCFYLPFLAMNGVFEAFFQSTATGDQILKHSYFMMVFSAIFLVNCWLLIEYFHLSINGLIISNIINMALRLGYCTHFINMFYKNLSTESTSFYSLRNAKGITFLSITVWIIDWWLIGSVRNFHQLFLNIALALLLLTVILFMERESLKRLIGKSRITSSKNV</sequence>
<evidence type="ECO:0000256" key="3">
    <source>
        <dbReference type="ARBA" id="ARBA00010288"/>
    </source>
</evidence>
<evidence type="ECO:0000256" key="6">
    <source>
        <dbReference type="ARBA" id="ARBA00022989"/>
    </source>
</evidence>
<name>A0A7H9HQV5_9SACH</name>
<reference evidence="11 12" key="1">
    <citation type="submission" date="2020-06" db="EMBL/GenBank/DDBJ databases">
        <title>The yeast mating-type switching endonuclease HO is a domesticated member of an unorthodox homing genetic element family.</title>
        <authorList>
            <person name="Coughlan A.Y."/>
            <person name="Lombardi L."/>
            <person name="Braun-Galleani S."/>
            <person name="Martos A.R."/>
            <person name="Galeote V."/>
            <person name="Bigey F."/>
            <person name="Dequin S."/>
            <person name="Byrne K.P."/>
            <person name="Wolfe K.H."/>
        </authorList>
    </citation>
    <scope>NUCLEOTIDE SEQUENCE [LARGE SCALE GENOMIC DNA]</scope>
    <source>
        <strain evidence="11 12">CBS2947</strain>
    </source>
</reference>
<dbReference type="PANTHER" id="PTHR13117">
    <property type="entry name" value="ENDOPLASMIC RETICULUM MULTISPAN TRANSMEMBRANE PROTEIN-RELATED"/>
    <property type="match status" value="1"/>
</dbReference>
<comment type="subcellular location">
    <subcellularLocation>
        <location evidence="1 10">Endoplasmic reticulum membrane</location>
        <topology evidence="1 10">Multi-pass membrane protein</topology>
    </subcellularLocation>
</comment>
<dbReference type="PANTHER" id="PTHR13117:SF5">
    <property type="entry name" value="PROTEIN RFT1 HOMOLOG"/>
    <property type="match status" value="1"/>
</dbReference>
<feature type="transmembrane region" description="Helical" evidence="10">
    <location>
        <begin position="217"/>
        <end position="239"/>
    </location>
</feature>
<dbReference type="Pfam" id="PF04506">
    <property type="entry name" value="Rft-1"/>
    <property type="match status" value="1"/>
</dbReference>
<proteinExistence type="inferred from homology"/>
<feature type="transmembrane region" description="Helical" evidence="10">
    <location>
        <begin position="178"/>
        <end position="197"/>
    </location>
</feature>
<keyword evidence="6 10" id="KW-1133">Transmembrane helix</keyword>
<feature type="transmembrane region" description="Helical" evidence="10">
    <location>
        <begin position="427"/>
        <end position="446"/>
    </location>
</feature>
<comment type="pathway">
    <text evidence="2">Protein modification; protein glycosylation.</text>
</comment>
<feature type="transmembrane region" description="Helical" evidence="10">
    <location>
        <begin position="452"/>
        <end position="475"/>
    </location>
</feature>
<keyword evidence="7 10" id="KW-0472">Membrane</keyword>
<feature type="transmembrane region" description="Helical" evidence="10">
    <location>
        <begin position="55"/>
        <end position="73"/>
    </location>
</feature>